<reference evidence="1 2" key="1">
    <citation type="submission" date="2016-02" db="EMBL/GenBank/DDBJ databases">
        <title>Band-tailed pigeon sequencing and assembly.</title>
        <authorList>
            <person name="Soares A.E."/>
            <person name="Novak B.J."/>
            <person name="Rice E.S."/>
            <person name="O'Connell B."/>
            <person name="Chang D."/>
            <person name="Weber S."/>
            <person name="Shapiro B."/>
        </authorList>
    </citation>
    <scope>NUCLEOTIDE SEQUENCE [LARGE SCALE GENOMIC DNA]</scope>
    <source>
        <strain evidence="1">BTP2013</strain>
        <tissue evidence="1">Blood</tissue>
    </source>
</reference>
<protein>
    <submittedName>
        <fullName evidence="1">Uncharacterized protein</fullName>
    </submittedName>
</protein>
<sequence>MQQLLMHLAVDLPQELNKSWAADMYWIHHVICTEVPQGEETMRTNANGDRQIDFASLLAIPINVPSF</sequence>
<evidence type="ECO:0000313" key="2">
    <source>
        <dbReference type="Proteomes" id="UP000190648"/>
    </source>
</evidence>
<dbReference type="EMBL" id="LSYS01005191">
    <property type="protein sequence ID" value="OPJ77949.1"/>
    <property type="molecule type" value="Genomic_DNA"/>
</dbReference>
<dbReference type="AlphaFoldDB" id="A0A1V4K0G0"/>
<evidence type="ECO:0000313" key="1">
    <source>
        <dbReference type="EMBL" id="OPJ77949.1"/>
    </source>
</evidence>
<comment type="caution">
    <text evidence="1">The sequence shown here is derived from an EMBL/GenBank/DDBJ whole genome shotgun (WGS) entry which is preliminary data.</text>
</comment>
<keyword evidence="2" id="KW-1185">Reference proteome</keyword>
<proteinExistence type="predicted"/>
<dbReference type="Proteomes" id="UP000190648">
    <property type="component" value="Unassembled WGS sequence"/>
</dbReference>
<organism evidence="1 2">
    <name type="scientific">Patagioenas fasciata monilis</name>
    <dbReference type="NCBI Taxonomy" id="372326"/>
    <lineage>
        <taxon>Eukaryota</taxon>
        <taxon>Metazoa</taxon>
        <taxon>Chordata</taxon>
        <taxon>Craniata</taxon>
        <taxon>Vertebrata</taxon>
        <taxon>Euteleostomi</taxon>
        <taxon>Archelosauria</taxon>
        <taxon>Archosauria</taxon>
        <taxon>Dinosauria</taxon>
        <taxon>Saurischia</taxon>
        <taxon>Theropoda</taxon>
        <taxon>Coelurosauria</taxon>
        <taxon>Aves</taxon>
        <taxon>Neognathae</taxon>
        <taxon>Neoaves</taxon>
        <taxon>Columbimorphae</taxon>
        <taxon>Columbiformes</taxon>
        <taxon>Columbidae</taxon>
        <taxon>Patagioenas</taxon>
    </lineage>
</organism>
<name>A0A1V4K0G0_PATFA</name>
<accession>A0A1V4K0G0</accession>
<gene>
    <name evidence="1" type="ORF">AV530_014966</name>
</gene>